<dbReference type="PRINTS" id="PR00368">
    <property type="entry name" value="FADPNR"/>
</dbReference>
<dbReference type="EC" id="1.8.1.4" evidence="3 12"/>
<dbReference type="InterPro" id="IPR004099">
    <property type="entry name" value="Pyr_nucl-diS_OxRdtase_dimer"/>
</dbReference>
<dbReference type="Pfam" id="PF07992">
    <property type="entry name" value="Pyr_redox_2"/>
    <property type="match status" value="1"/>
</dbReference>
<evidence type="ECO:0000256" key="8">
    <source>
        <dbReference type="ARBA" id="ARBA00023027"/>
    </source>
</evidence>
<evidence type="ECO:0000313" key="15">
    <source>
        <dbReference type="EMBL" id="MDC8638801.1"/>
    </source>
</evidence>
<dbReference type="SUPFAM" id="SSF55424">
    <property type="entry name" value="FAD/NAD-linked reductases, dimerisation (C-terminal) domain"/>
    <property type="match status" value="1"/>
</dbReference>
<evidence type="ECO:0000256" key="10">
    <source>
        <dbReference type="ARBA" id="ARBA00023284"/>
    </source>
</evidence>
<keyword evidence="8 12" id="KW-0520">NAD</keyword>
<keyword evidence="7 12" id="KW-0560">Oxidoreductase</keyword>
<evidence type="ECO:0000256" key="12">
    <source>
        <dbReference type="RuleBase" id="RU003692"/>
    </source>
</evidence>
<keyword evidence="6 12" id="KW-0274">FAD</keyword>
<dbReference type="InterPro" id="IPR006258">
    <property type="entry name" value="Lipoamide_DH"/>
</dbReference>
<dbReference type="Pfam" id="PF00364">
    <property type="entry name" value="Biotin_lipoyl"/>
    <property type="match status" value="1"/>
</dbReference>
<dbReference type="InterPro" id="IPR000089">
    <property type="entry name" value="Biotin_lipoyl"/>
</dbReference>
<comment type="cofactor">
    <cofactor evidence="1">
        <name>(R)-lipoate</name>
        <dbReference type="ChEBI" id="CHEBI:83088"/>
    </cofactor>
</comment>
<reference evidence="15" key="1">
    <citation type="journal article" date="2022" name="Phytopathology">
        <title>Whole genome sequencing-based tracing of a 2022 introduction and outbreak of Xanthomonas hortorum pv. pelargonii.</title>
        <authorList>
            <person name="Iruegas Bocardo F."/>
            <person name="Weisberg A.J."/>
            <person name="Riutta E.R."/>
            <person name="Kilday K.B."/>
            <person name="Bonkowski J.C."/>
            <person name="Creswell T.C."/>
            <person name="Daughtrey M."/>
            <person name="Rane K.K."/>
            <person name="Grunwald N.J."/>
            <person name="Chang J.H."/>
            <person name="Putnam M."/>
        </authorList>
    </citation>
    <scope>NUCLEOTIDE SEQUENCE</scope>
    <source>
        <strain evidence="15">22-338</strain>
    </source>
</reference>
<evidence type="ECO:0000256" key="2">
    <source>
        <dbReference type="ARBA" id="ARBA00007532"/>
    </source>
</evidence>
<evidence type="ECO:0000313" key="16">
    <source>
        <dbReference type="Proteomes" id="UP001140230"/>
    </source>
</evidence>
<dbReference type="InterPro" id="IPR011053">
    <property type="entry name" value="Single_hybrid_motif"/>
</dbReference>
<evidence type="ECO:0000256" key="13">
    <source>
        <dbReference type="SAM" id="MobiDB-lite"/>
    </source>
</evidence>
<dbReference type="PANTHER" id="PTHR22912:SF160">
    <property type="entry name" value="DIHYDROLIPOYL DEHYDROGENASE"/>
    <property type="match status" value="1"/>
</dbReference>
<protein>
    <recommendedName>
        <fullName evidence="3 12">Dihydrolipoyl dehydrogenase</fullName>
        <ecNumber evidence="3 12">1.8.1.4</ecNumber>
    </recommendedName>
</protein>
<dbReference type="PANTHER" id="PTHR22912">
    <property type="entry name" value="DISULFIDE OXIDOREDUCTASE"/>
    <property type="match status" value="1"/>
</dbReference>
<sequence length="610" mass="63444">MAVIEIKVPDIGDYSDVPVIEVLVAVGDSVVKDQGLVTLESDKATLEVPSSAAGVVKELKIKVGDNLSEGAVVLLLETEGEAAAPAAPAKADTKPAPAAAAPAVAPGSKPPVTPSHRAPAEPAPSKPALASGKPADIECKMVVLGAGPGGYTAAFRAADLGLDTVLIERYASLGGVCLNVGCIPSKALLHAAAVIDEVAHAGDFGVDFGQPKITLDKLREYKEKVVGKLTGGLASMAKQRKVRTVTGVASFVSPNELEIVGDDGKTQLLRFEHCIIAAGSQAVKLPNFPWDDKRVMDSTDALELHDIPNTLLVVGGGIIGLEMATVYSALGSKVTVVEFMDQLMPGADKDLVKPLADRLKKQGVEVHLKTKATDVKADASGITVSFEAATEGEKPGLQATAYDRVLVAVGRTPNGKKIGADKAGVTVTERGFIPADRQMRTNVPHIFAIGDIVGNPMLAHKATHEGKLAAEVAAGEKKEWVARVIPSVAYTNPEIAWVGVTETEAKAKGLKVGVAKFPWAASGRAIGIGRTEGFTKLIFDEETHRVIGGAIVGVHAGDLLAEIGLAIEMGAEAEDIGHTIHAHPTLSESVGMAAEVYDGTITDLYIPKKK</sequence>
<dbReference type="InterPro" id="IPR023753">
    <property type="entry name" value="FAD/NAD-binding_dom"/>
</dbReference>
<dbReference type="Gene3D" id="2.40.50.100">
    <property type="match status" value="1"/>
</dbReference>
<evidence type="ECO:0000256" key="7">
    <source>
        <dbReference type="ARBA" id="ARBA00023002"/>
    </source>
</evidence>
<dbReference type="InterPro" id="IPR012999">
    <property type="entry name" value="Pyr_OxRdtase_I_AS"/>
</dbReference>
<dbReference type="SUPFAM" id="SSF51230">
    <property type="entry name" value="Single hybrid motif"/>
    <property type="match status" value="1"/>
</dbReference>
<dbReference type="PROSITE" id="PS00189">
    <property type="entry name" value="LIPOYL"/>
    <property type="match status" value="1"/>
</dbReference>
<dbReference type="GO" id="GO:0004148">
    <property type="term" value="F:dihydrolipoyl dehydrogenase (NADH) activity"/>
    <property type="evidence" value="ECO:0007669"/>
    <property type="project" value="UniProtKB-EC"/>
</dbReference>
<dbReference type="Gene3D" id="3.30.390.30">
    <property type="match status" value="1"/>
</dbReference>
<comment type="caution">
    <text evidence="15">The sequence shown here is derived from an EMBL/GenBank/DDBJ whole genome shotgun (WGS) entry which is preliminary data.</text>
</comment>
<evidence type="ECO:0000256" key="4">
    <source>
        <dbReference type="ARBA" id="ARBA00022630"/>
    </source>
</evidence>
<gene>
    <name evidence="15" type="primary">lpdA</name>
    <name evidence="15" type="ORF">NY667_13500</name>
</gene>
<accession>A0A9X4H6G2</accession>
<dbReference type="NCBIfam" id="TIGR01350">
    <property type="entry name" value="lipoamide_DH"/>
    <property type="match status" value="1"/>
</dbReference>
<dbReference type="PROSITE" id="PS00076">
    <property type="entry name" value="PYRIDINE_REDOX_1"/>
    <property type="match status" value="1"/>
</dbReference>
<dbReference type="RefSeq" id="WP_104550630.1">
    <property type="nucleotide sequence ID" value="NZ_CP168173.1"/>
</dbReference>
<organism evidence="15 16">
    <name type="scientific">Xanthomonas hortorum pv. hederae</name>
    <dbReference type="NCBI Taxonomy" id="453603"/>
    <lineage>
        <taxon>Bacteria</taxon>
        <taxon>Pseudomonadati</taxon>
        <taxon>Pseudomonadota</taxon>
        <taxon>Gammaproteobacteria</taxon>
        <taxon>Lysobacterales</taxon>
        <taxon>Lysobacteraceae</taxon>
        <taxon>Xanthomonas</taxon>
    </lineage>
</organism>
<dbReference type="GO" id="GO:0006103">
    <property type="term" value="P:2-oxoglutarate metabolic process"/>
    <property type="evidence" value="ECO:0007669"/>
    <property type="project" value="TreeGrafter"/>
</dbReference>
<comment type="cofactor">
    <cofactor evidence="12">
        <name>FAD</name>
        <dbReference type="ChEBI" id="CHEBI:57692"/>
    </cofactor>
    <text evidence="12">Binds 1 FAD per subunit.</text>
</comment>
<dbReference type="AlphaFoldDB" id="A0A9X4H6G2"/>
<dbReference type="SUPFAM" id="SSF51905">
    <property type="entry name" value="FAD/NAD(P)-binding domain"/>
    <property type="match status" value="1"/>
</dbReference>
<comment type="miscellaneous">
    <text evidence="12">The active site is a redox-active disulfide bond.</text>
</comment>
<evidence type="ECO:0000256" key="3">
    <source>
        <dbReference type="ARBA" id="ARBA00012608"/>
    </source>
</evidence>
<evidence type="ECO:0000256" key="11">
    <source>
        <dbReference type="ARBA" id="ARBA00049187"/>
    </source>
</evidence>
<dbReference type="GO" id="GO:0050660">
    <property type="term" value="F:flavin adenine dinucleotide binding"/>
    <property type="evidence" value="ECO:0007669"/>
    <property type="project" value="InterPro"/>
</dbReference>
<feature type="domain" description="Lipoyl-binding" evidence="14">
    <location>
        <begin position="3"/>
        <end position="77"/>
    </location>
</feature>
<dbReference type="InterPro" id="IPR016156">
    <property type="entry name" value="FAD/NAD-linked_Rdtase_dimer_sf"/>
</dbReference>
<proteinExistence type="inferred from homology"/>
<evidence type="ECO:0000259" key="14">
    <source>
        <dbReference type="PROSITE" id="PS50968"/>
    </source>
</evidence>
<feature type="compositionally biased region" description="Low complexity" evidence="13">
    <location>
        <begin position="85"/>
        <end position="107"/>
    </location>
</feature>
<dbReference type="InterPro" id="IPR036188">
    <property type="entry name" value="FAD/NAD-bd_sf"/>
</dbReference>
<keyword evidence="10 12" id="KW-0676">Redox-active center</keyword>
<dbReference type="CDD" id="cd06849">
    <property type="entry name" value="lipoyl_domain"/>
    <property type="match status" value="1"/>
</dbReference>
<dbReference type="FunFam" id="2.40.50.100:FF:000009">
    <property type="entry name" value="Acetyltransferase component of pyruvate dehydrogenase complex"/>
    <property type="match status" value="1"/>
</dbReference>
<dbReference type="PRINTS" id="PR00411">
    <property type="entry name" value="PNDRDTASEI"/>
</dbReference>
<comment type="similarity">
    <text evidence="2 12">Belongs to the class-I pyridine nucleotide-disulfide oxidoreductase family.</text>
</comment>
<evidence type="ECO:0000256" key="6">
    <source>
        <dbReference type="ARBA" id="ARBA00022827"/>
    </source>
</evidence>
<dbReference type="PROSITE" id="PS50968">
    <property type="entry name" value="BIOTINYL_LIPOYL"/>
    <property type="match status" value="1"/>
</dbReference>
<dbReference type="InterPro" id="IPR003016">
    <property type="entry name" value="2-oxoA_DH_lipoyl-BS"/>
</dbReference>
<evidence type="ECO:0000256" key="9">
    <source>
        <dbReference type="ARBA" id="ARBA00023157"/>
    </source>
</evidence>
<evidence type="ECO:0000256" key="5">
    <source>
        <dbReference type="ARBA" id="ARBA00022823"/>
    </source>
</evidence>
<dbReference type="Pfam" id="PF02852">
    <property type="entry name" value="Pyr_redox_dim"/>
    <property type="match status" value="1"/>
</dbReference>
<dbReference type="InterPro" id="IPR050151">
    <property type="entry name" value="Class-I_Pyr_Nuc-Dis_Oxidored"/>
</dbReference>
<feature type="region of interest" description="Disordered" evidence="13">
    <location>
        <begin position="85"/>
        <end position="131"/>
    </location>
</feature>
<dbReference type="EMBL" id="JANWTP010000041">
    <property type="protein sequence ID" value="MDC8638801.1"/>
    <property type="molecule type" value="Genomic_DNA"/>
</dbReference>
<dbReference type="FunFam" id="3.30.390.30:FF:000001">
    <property type="entry name" value="Dihydrolipoyl dehydrogenase"/>
    <property type="match status" value="1"/>
</dbReference>
<keyword evidence="4 12" id="KW-0285">Flavoprotein</keyword>
<comment type="catalytic activity">
    <reaction evidence="11 12">
        <text>N(6)-[(R)-dihydrolipoyl]-L-lysyl-[protein] + NAD(+) = N(6)-[(R)-lipoyl]-L-lysyl-[protein] + NADH + H(+)</text>
        <dbReference type="Rhea" id="RHEA:15045"/>
        <dbReference type="Rhea" id="RHEA-COMP:10474"/>
        <dbReference type="Rhea" id="RHEA-COMP:10475"/>
        <dbReference type="ChEBI" id="CHEBI:15378"/>
        <dbReference type="ChEBI" id="CHEBI:57540"/>
        <dbReference type="ChEBI" id="CHEBI:57945"/>
        <dbReference type="ChEBI" id="CHEBI:83099"/>
        <dbReference type="ChEBI" id="CHEBI:83100"/>
        <dbReference type="EC" id="1.8.1.4"/>
    </reaction>
</comment>
<reference evidence="15" key="2">
    <citation type="submission" date="2022-08" db="EMBL/GenBank/DDBJ databases">
        <authorList>
            <person name="Iruegas-Bocardo F."/>
            <person name="Weisberg A.J."/>
            <person name="Riutta E.R."/>
            <person name="Kilday K."/>
            <person name="Bonkowski J.C."/>
            <person name="Creswell T."/>
            <person name="Daughtrey M.L."/>
            <person name="Rane K."/>
            <person name="Grunwald N.J."/>
            <person name="Chang J.H."/>
            <person name="Putnam M.L."/>
        </authorList>
    </citation>
    <scope>NUCLEOTIDE SEQUENCE</scope>
    <source>
        <strain evidence="15">22-338</strain>
    </source>
</reference>
<dbReference type="Gene3D" id="3.50.50.60">
    <property type="entry name" value="FAD/NAD(P)-binding domain"/>
    <property type="match status" value="2"/>
</dbReference>
<dbReference type="Proteomes" id="UP001140230">
    <property type="component" value="Unassembled WGS sequence"/>
</dbReference>
<name>A0A9X4H6G2_9XANT</name>
<evidence type="ECO:0000256" key="1">
    <source>
        <dbReference type="ARBA" id="ARBA00001938"/>
    </source>
</evidence>
<keyword evidence="9" id="KW-1015">Disulfide bond</keyword>
<keyword evidence="5" id="KW-0450">Lipoyl</keyword>